<dbReference type="STRING" id="529505.SAMN05421761_10920"/>
<feature type="transmembrane region" description="Helical" evidence="10">
    <location>
        <begin position="245"/>
        <end position="266"/>
    </location>
</feature>
<dbReference type="NCBIfam" id="TIGR00229">
    <property type="entry name" value="sensory_box"/>
    <property type="match status" value="2"/>
</dbReference>
<evidence type="ECO:0000256" key="2">
    <source>
        <dbReference type="ARBA" id="ARBA00004370"/>
    </source>
</evidence>
<dbReference type="GO" id="GO:0000155">
    <property type="term" value="F:phosphorelay sensor kinase activity"/>
    <property type="evidence" value="ECO:0007669"/>
    <property type="project" value="InterPro"/>
</dbReference>
<dbReference type="InterPro" id="IPR003594">
    <property type="entry name" value="HATPase_dom"/>
</dbReference>
<dbReference type="Pfam" id="PF02518">
    <property type="entry name" value="HATPase_c"/>
    <property type="match status" value="1"/>
</dbReference>
<dbReference type="InterPro" id="IPR005467">
    <property type="entry name" value="His_kinase_dom"/>
</dbReference>
<dbReference type="PANTHER" id="PTHR43304">
    <property type="entry name" value="PHYTOCHROME-LIKE PROTEIN CPH1"/>
    <property type="match status" value="1"/>
</dbReference>
<dbReference type="Pfam" id="PF00512">
    <property type="entry name" value="HisKA"/>
    <property type="match status" value="1"/>
</dbReference>
<evidence type="ECO:0000256" key="3">
    <source>
        <dbReference type="ARBA" id="ARBA00012438"/>
    </source>
</evidence>
<evidence type="ECO:0000259" key="14">
    <source>
        <dbReference type="PROSITE" id="PS50839"/>
    </source>
</evidence>
<dbReference type="FunFam" id="3.30.565.10:FF:000006">
    <property type="entry name" value="Sensor histidine kinase WalK"/>
    <property type="match status" value="1"/>
</dbReference>
<dbReference type="SMART" id="SM00387">
    <property type="entry name" value="HATPase_c"/>
    <property type="match status" value="1"/>
</dbReference>
<dbReference type="InterPro" id="IPR004358">
    <property type="entry name" value="Sig_transdc_His_kin-like_C"/>
</dbReference>
<organism evidence="15 16">
    <name type="scientific">Belliella pelovolcani</name>
    <dbReference type="NCBI Taxonomy" id="529505"/>
    <lineage>
        <taxon>Bacteria</taxon>
        <taxon>Pseudomonadati</taxon>
        <taxon>Bacteroidota</taxon>
        <taxon>Cytophagia</taxon>
        <taxon>Cytophagales</taxon>
        <taxon>Cyclobacteriaceae</taxon>
        <taxon>Belliella</taxon>
    </lineage>
</organism>
<feature type="domain" description="PAS" evidence="12">
    <location>
        <begin position="416"/>
        <end position="452"/>
    </location>
</feature>
<evidence type="ECO:0000256" key="1">
    <source>
        <dbReference type="ARBA" id="ARBA00000085"/>
    </source>
</evidence>
<feature type="domain" description="CHASE" evidence="14">
    <location>
        <begin position="101"/>
        <end position="178"/>
    </location>
</feature>
<dbReference type="GO" id="GO:0016020">
    <property type="term" value="C:membrane"/>
    <property type="evidence" value="ECO:0007669"/>
    <property type="project" value="UniProtKB-SubCell"/>
</dbReference>
<dbReference type="CDD" id="cd00130">
    <property type="entry name" value="PAS"/>
    <property type="match status" value="2"/>
</dbReference>
<dbReference type="Pfam" id="PF08447">
    <property type="entry name" value="PAS_3"/>
    <property type="match status" value="1"/>
</dbReference>
<dbReference type="PRINTS" id="PR00344">
    <property type="entry name" value="BCTRLSENSOR"/>
</dbReference>
<evidence type="ECO:0000313" key="16">
    <source>
        <dbReference type="Proteomes" id="UP000186026"/>
    </source>
</evidence>
<dbReference type="EC" id="2.7.13.3" evidence="3"/>
<gene>
    <name evidence="15" type="ORF">SAMN05421761_10920</name>
</gene>
<sequence length="787" mass="90372">MFRNPIVTGVLVFILITGLQYFTVKDYDLKKKTEEQRVIEQATILEKQISGALANSISTTRVLEYIERNYGIGNDFDSIAAGLLSTNKFIDAIQLVEGGTIIKTFPLEGNEEVIGYNILEDPKTKYEAERAIEKRQLYFAGPFELKQGGVGIVGRNPIFKDDEFWGFAAVIIKFESFIKVANIDISDKSPFYIQLSKVNPESGQEEYFLPKNNAELDGFKQTILLREGDWTITVQLKKSTAFKEVYPFMVLRVVLSMILGYLTFYVTSLPAYLSRKVEEQSQEIKLSNERFTLAARATSDAIWDWNILNGEVYRTDNFEKLFGHPIDSYSGTGEFWISQIHPDDYSRVEKDMKDFLKSDREYWEAEFRFKKADRTFAYVLDKGIVIRDEEGKAIRMIGAVEDITKRKEAEIELENEREFLKSMLENLSDAIIACDQSGKLILSNHAARVLHGKDILDTPPEDWNEDYGIFEADGISKLSLENIPLYKAWKGETIINQEIIIRRNDGSSRIVLSSGTPIITSSGRKLGAVIVMKDITEIRSNEQELLKLSQELEMRAKKLEVSNEELEQFAYVASHDLQEPLRMITGFLNRLEIKYAQVLDAKAKEYIFYATDGAKRMRQIILDLLEYSKVGSYEDKKQLIAVDQVLKNVSILNRRIIKEKKADITWSEMPQIYFQETPLQQMFQNLISNAIKYHHPDRNPEIRIDYEETKDSWVFSIKDNGIGIEKSYLEKIFIIFQKLHPKDLYEGSGIGLAICKKIVDKYGGKIWVESTTDEGSTFYFSLPKSSL</sequence>
<dbReference type="InterPro" id="IPR042240">
    <property type="entry name" value="CHASE_sf"/>
</dbReference>
<dbReference type="InterPro" id="IPR001610">
    <property type="entry name" value="PAC"/>
</dbReference>
<feature type="domain" description="PAC" evidence="13">
    <location>
        <begin position="495"/>
        <end position="547"/>
    </location>
</feature>
<keyword evidence="9 10" id="KW-0472">Membrane</keyword>
<reference evidence="16" key="1">
    <citation type="submission" date="2017-01" db="EMBL/GenBank/DDBJ databases">
        <authorList>
            <person name="Varghese N."/>
            <person name="Submissions S."/>
        </authorList>
    </citation>
    <scope>NUCLEOTIDE SEQUENCE [LARGE SCALE GENOMIC DNA]</scope>
    <source>
        <strain evidence="16">DSM 46698</strain>
    </source>
</reference>
<protein>
    <recommendedName>
        <fullName evidence="3">histidine kinase</fullName>
        <ecNumber evidence="3">2.7.13.3</ecNumber>
    </recommendedName>
</protein>
<dbReference type="SMART" id="SM01079">
    <property type="entry name" value="CHASE"/>
    <property type="match status" value="1"/>
</dbReference>
<dbReference type="AlphaFoldDB" id="A0A1N7NAR4"/>
<dbReference type="InterPro" id="IPR035965">
    <property type="entry name" value="PAS-like_dom_sf"/>
</dbReference>
<dbReference type="PROSITE" id="PS50839">
    <property type="entry name" value="CHASE"/>
    <property type="match status" value="1"/>
</dbReference>
<dbReference type="SUPFAM" id="SSF55874">
    <property type="entry name" value="ATPase domain of HSP90 chaperone/DNA topoisomerase II/histidine kinase"/>
    <property type="match status" value="1"/>
</dbReference>
<dbReference type="SMART" id="SM00086">
    <property type="entry name" value="PAC"/>
    <property type="match status" value="2"/>
</dbReference>
<evidence type="ECO:0000256" key="4">
    <source>
        <dbReference type="ARBA" id="ARBA00022553"/>
    </source>
</evidence>
<dbReference type="SUPFAM" id="SSF55785">
    <property type="entry name" value="PYP-like sensor domain (PAS domain)"/>
    <property type="match status" value="2"/>
</dbReference>
<dbReference type="PROSITE" id="PS50112">
    <property type="entry name" value="PAS"/>
    <property type="match status" value="2"/>
</dbReference>
<feature type="domain" description="PAC" evidence="13">
    <location>
        <begin position="363"/>
        <end position="415"/>
    </location>
</feature>
<dbReference type="InterPro" id="IPR000014">
    <property type="entry name" value="PAS"/>
</dbReference>
<dbReference type="PANTHER" id="PTHR43304:SF1">
    <property type="entry name" value="PAC DOMAIN-CONTAINING PROTEIN"/>
    <property type="match status" value="1"/>
</dbReference>
<keyword evidence="4" id="KW-0597">Phosphoprotein</keyword>
<dbReference type="Gene3D" id="3.30.450.20">
    <property type="entry name" value="PAS domain"/>
    <property type="match status" value="2"/>
</dbReference>
<keyword evidence="7" id="KW-0418">Kinase</keyword>
<keyword evidence="6 10" id="KW-0812">Transmembrane</keyword>
<dbReference type="Gene3D" id="1.10.287.130">
    <property type="match status" value="1"/>
</dbReference>
<evidence type="ECO:0000256" key="5">
    <source>
        <dbReference type="ARBA" id="ARBA00022679"/>
    </source>
</evidence>
<dbReference type="CDD" id="cd00082">
    <property type="entry name" value="HisKA"/>
    <property type="match status" value="1"/>
</dbReference>
<evidence type="ECO:0000256" key="10">
    <source>
        <dbReference type="SAM" id="Phobius"/>
    </source>
</evidence>
<evidence type="ECO:0000313" key="15">
    <source>
        <dbReference type="EMBL" id="SIS95301.1"/>
    </source>
</evidence>
<feature type="transmembrane region" description="Helical" evidence="10">
    <location>
        <begin position="6"/>
        <end position="24"/>
    </location>
</feature>
<dbReference type="InterPro" id="IPR013655">
    <property type="entry name" value="PAS_fold_3"/>
</dbReference>
<proteinExistence type="predicted"/>
<dbReference type="InterPro" id="IPR003661">
    <property type="entry name" value="HisK_dim/P_dom"/>
</dbReference>
<evidence type="ECO:0000256" key="7">
    <source>
        <dbReference type="ARBA" id="ARBA00022777"/>
    </source>
</evidence>
<evidence type="ECO:0000256" key="8">
    <source>
        <dbReference type="ARBA" id="ARBA00022989"/>
    </source>
</evidence>
<comment type="subcellular location">
    <subcellularLocation>
        <location evidence="2">Membrane</location>
    </subcellularLocation>
</comment>
<dbReference type="SMART" id="SM00388">
    <property type="entry name" value="HisKA"/>
    <property type="match status" value="1"/>
</dbReference>
<feature type="domain" description="Histidine kinase" evidence="11">
    <location>
        <begin position="572"/>
        <end position="786"/>
    </location>
</feature>
<dbReference type="InterPro" id="IPR006189">
    <property type="entry name" value="CHASE_dom"/>
</dbReference>
<name>A0A1N7NAR4_9BACT</name>
<dbReference type="Gene3D" id="3.30.565.10">
    <property type="entry name" value="Histidine kinase-like ATPase, C-terminal domain"/>
    <property type="match status" value="1"/>
</dbReference>
<dbReference type="InterPro" id="IPR000700">
    <property type="entry name" value="PAS-assoc_C"/>
</dbReference>
<keyword evidence="5" id="KW-0808">Transferase</keyword>
<keyword evidence="16" id="KW-1185">Reference proteome</keyword>
<dbReference type="PROSITE" id="PS50113">
    <property type="entry name" value="PAC"/>
    <property type="match status" value="2"/>
</dbReference>
<evidence type="ECO:0000259" key="13">
    <source>
        <dbReference type="PROSITE" id="PS50113"/>
    </source>
</evidence>
<evidence type="ECO:0000259" key="12">
    <source>
        <dbReference type="PROSITE" id="PS50112"/>
    </source>
</evidence>
<dbReference type="PROSITE" id="PS50109">
    <property type="entry name" value="HIS_KIN"/>
    <property type="match status" value="1"/>
</dbReference>
<feature type="domain" description="PAS" evidence="12">
    <location>
        <begin position="287"/>
        <end position="359"/>
    </location>
</feature>
<evidence type="ECO:0000256" key="9">
    <source>
        <dbReference type="ARBA" id="ARBA00023136"/>
    </source>
</evidence>
<dbReference type="Pfam" id="PF13426">
    <property type="entry name" value="PAS_9"/>
    <property type="match status" value="1"/>
</dbReference>
<evidence type="ECO:0000256" key="6">
    <source>
        <dbReference type="ARBA" id="ARBA00022692"/>
    </source>
</evidence>
<accession>A0A1N7NAR4</accession>
<dbReference type="EMBL" id="FTOP01000009">
    <property type="protein sequence ID" value="SIS95301.1"/>
    <property type="molecule type" value="Genomic_DNA"/>
</dbReference>
<comment type="catalytic activity">
    <reaction evidence="1">
        <text>ATP + protein L-histidine = ADP + protein N-phospho-L-histidine.</text>
        <dbReference type="EC" id="2.7.13.3"/>
    </reaction>
</comment>
<dbReference type="InterPro" id="IPR036890">
    <property type="entry name" value="HATPase_C_sf"/>
</dbReference>
<dbReference type="SUPFAM" id="SSF47384">
    <property type="entry name" value="Homodimeric domain of signal transducing histidine kinase"/>
    <property type="match status" value="1"/>
</dbReference>
<dbReference type="Proteomes" id="UP000186026">
    <property type="component" value="Unassembled WGS sequence"/>
</dbReference>
<dbReference type="SMART" id="SM00091">
    <property type="entry name" value="PAS"/>
    <property type="match status" value="2"/>
</dbReference>
<dbReference type="Gene3D" id="3.30.450.350">
    <property type="entry name" value="CHASE domain"/>
    <property type="match status" value="1"/>
</dbReference>
<dbReference type="Pfam" id="PF03924">
    <property type="entry name" value="CHASE"/>
    <property type="match status" value="1"/>
</dbReference>
<dbReference type="InterPro" id="IPR052162">
    <property type="entry name" value="Sensor_kinase/Photoreceptor"/>
</dbReference>
<keyword evidence="8 10" id="KW-1133">Transmembrane helix</keyword>
<dbReference type="InterPro" id="IPR036097">
    <property type="entry name" value="HisK_dim/P_sf"/>
</dbReference>
<evidence type="ECO:0000259" key="11">
    <source>
        <dbReference type="PROSITE" id="PS50109"/>
    </source>
</evidence>